<dbReference type="Proteomes" id="UP000193920">
    <property type="component" value="Unassembled WGS sequence"/>
</dbReference>
<dbReference type="AlphaFoldDB" id="A0A1Y2A824"/>
<comment type="caution">
    <text evidence="2">The sequence shown here is derived from an EMBL/GenBank/DDBJ whole genome shotgun (WGS) entry which is preliminary data.</text>
</comment>
<evidence type="ECO:0000313" key="2">
    <source>
        <dbReference type="EMBL" id="ORY18457.1"/>
    </source>
</evidence>
<proteinExistence type="predicted"/>
<dbReference type="EMBL" id="MCOG01000319">
    <property type="protein sequence ID" value="ORY18457.1"/>
    <property type="molecule type" value="Genomic_DNA"/>
</dbReference>
<keyword evidence="1" id="KW-0472">Membrane</keyword>
<evidence type="ECO:0000313" key="3">
    <source>
        <dbReference type="Proteomes" id="UP000193920"/>
    </source>
</evidence>
<keyword evidence="3" id="KW-1185">Reference proteome</keyword>
<evidence type="ECO:0000256" key="1">
    <source>
        <dbReference type="SAM" id="Phobius"/>
    </source>
</evidence>
<accession>A0A1Y2A824</accession>
<organism evidence="2 3">
    <name type="scientific">Neocallimastix californiae</name>
    <dbReference type="NCBI Taxonomy" id="1754190"/>
    <lineage>
        <taxon>Eukaryota</taxon>
        <taxon>Fungi</taxon>
        <taxon>Fungi incertae sedis</taxon>
        <taxon>Chytridiomycota</taxon>
        <taxon>Chytridiomycota incertae sedis</taxon>
        <taxon>Neocallimastigomycetes</taxon>
        <taxon>Neocallimastigales</taxon>
        <taxon>Neocallimastigaceae</taxon>
        <taxon>Neocallimastix</taxon>
    </lineage>
</organism>
<sequence>MTELSEICIQNQGFSDIKISLQLAEECYNKVYRLFTTYPFLIRFLIWLKTPSKLNQQRLYKRRLKSNYQLKQNNSFYQDSMNNLDVQNSFMDTHNYSQEYYNYYNSNCSNRRYSMNDINQMSFTNNPNDYNGMRSSIINPERMNMSQLPNYNFNKRGFYDNRNGSNDQLKSLFLERSLYLNEDDFHEYQTKRIEIMKMKFIIEKLAVLVKYLQYSSPLLLTTLLLYIYKKRAREWLVLFKCAYQLLTYKLNNPYAVITSPQYKQTNKKKNKKKKKRMELIYT</sequence>
<gene>
    <name evidence="2" type="ORF">LY90DRAFT_166525</name>
</gene>
<feature type="transmembrane region" description="Helical" evidence="1">
    <location>
        <begin position="211"/>
        <end position="228"/>
    </location>
</feature>
<name>A0A1Y2A824_9FUNG</name>
<keyword evidence="1" id="KW-1133">Transmembrane helix</keyword>
<keyword evidence="1" id="KW-0812">Transmembrane</keyword>
<reference evidence="2 3" key="1">
    <citation type="submission" date="2016-08" db="EMBL/GenBank/DDBJ databases">
        <title>A Parts List for Fungal Cellulosomes Revealed by Comparative Genomics.</title>
        <authorList>
            <consortium name="DOE Joint Genome Institute"/>
            <person name="Haitjema C.H."/>
            <person name="Gilmore S.P."/>
            <person name="Henske J.K."/>
            <person name="Solomon K.V."/>
            <person name="De Groot R."/>
            <person name="Kuo A."/>
            <person name="Mondo S.J."/>
            <person name="Salamov A.A."/>
            <person name="Labutti K."/>
            <person name="Zhao Z."/>
            <person name="Chiniquy J."/>
            <person name="Barry K."/>
            <person name="Brewer H.M."/>
            <person name="Purvine S.O."/>
            <person name="Wright A.T."/>
            <person name="Boxma B."/>
            <person name="Van Alen T."/>
            <person name="Hackstein J.H."/>
            <person name="Baker S.E."/>
            <person name="Grigoriev I.V."/>
            <person name="O'Malley M.A."/>
        </authorList>
    </citation>
    <scope>NUCLEOTIDE SEQUENCE [LARGE SCALE GENOMIC DNA]</scope>
    <source>
        <strain evidence="2 3">G1</strain>
    </source>
</reference>
<protein>
    <submittedName>
        <fullName evidence="2">Uncharacterized protein</fullName>
    </submittedName>
</protein>